<reference evidence="2" key="2">
    <citation type="submission" date="2025-08" db="UniProtKB">
        <authorList>
            <consortium name="RefSeq"/>
        </authorList>
    </citation>
    <scope>IDENTIFICATION</scope>
    <source>
        <tissue evidence="2">Leaf</tissue>
    </source>
</reference>
<proteinExistence type="predicted"/>
<protein>
    <submittedName>
        <fullName evidence="2">Phospholipid-transporting ATPase 10-like</fullName>
    </submittedName>
</protein>
<reference evidence="1" key="1">
    <citation type="journal article" date="2014" name="Nat. Commun.">
        <title>The tobacco genome sequence and its comparison with those of tomato and potato.</title>
        <authorList>
            <person name="Sierro N."/>
            <person name="Battey J.N."/>
            <person name="Ouadi S."/>
            <person name="Bakaher N."/>
            <person name="Bovet L."/>
            <person name="Willig A."/>
            <person name="Goepfert S."/>
            <person name="Peitsch M.C."/>
            <person name="Ivanov N.V."/>
        </authorList>
    </citation>
    <scope>NUCLEOTIDE SEQUENCE [LARGE SCALE GENOMIC DNA]</scope>
</reference>
<accession>A0AC58U1S9</accession>
<evidence type="ECO:0000313" key="2">
    <source>
        <dbReference type="RefSeq" id="XP_075103425.1"/>
    </source>
</evidence>
<dbReference type="Proteomes" id="UP000790787">
    <property type="component" value="Chromosome 24"/>
</dbReference>
<dbReference type="RefSeq" id="XP_075103425.1">
    <property type="nucleotide sequence ID" value="XM_075247324.1"/>
</dbReference>
<keyword evidence="1" id="KW-1185">Reference proteome</keyword>
<name>A0AC58U1S9_TOBAC</name>
<gene>
    <name evidence="2" type="primary">LOC142178010</name>
</gene>
<organism evidence="1 2">
    <name type="scientific">Nicotiana tabacum</name>
    <name type="common">Common tobacco</name>
    <dbReference type="NCBI Taxonomy" id="4097"/>
    <lineage>
        <taxon>Eukaryota</taxon>
        <taxon>Viridiplantae</taxon>
        <taxon>Streptophyta</taxon>
        <taxon>Embryophyta</taxon>
        <taxon>Tracheophyta</taxon>
        <taxon>Spermatophyta</taxon>
        <taxon>Magnoliopsida</taxon>
        <taxon>eudicotyledons</taxon>
        <taxon>Gunneridae</taxon>
        <taxon>Pentapetalae</taxon>
        <taxon>asterids</taxon>
        <taxon>lamiids</taxon>
        <taxon>Solanales</taxon>
        <taxon>Solanaceae</taxon>
        <taxon>Nicotianoideae</taxon>
        <taxon>Nicotianeae</taxon>
        <taxon>Nicotiana</taxon>
    </lineage>
</organism>
<evidence type="ECO:0000313" key="1">
    <source>
        <dbReference type="Proteomes" id="UP000790787"/>
    </source>
</evidence>
<sequence length="294" mass="33278">MRTGRRRKLHFSKIYSFRCGKASFVSDDHSQIGGPGFSRVVFCNEPSGFEAGIRDYAGNYVSTTKYTAATFLPKSLFEQFRRVANFYFLVTGILAFTPLAPYSAVSAILPLIIVIGATMVKEGIEDWRRKQQDIEVNNRKVKVHQGNGVFDLSEWKNLRVGDIVKVEKDQFFPADLLLLSSCYDDAICYVETMNLDGETNLKLKQALDVTSSLHEDSLFKDFKALVKCEDPNANLYTFVGSMEYEEQQNPLSPQQLLLRDSKLRNTEYIYGAVIFTGHDTKVMQNATDPPSKRS</sequence>